<dbReference type="PANTHER" id="PTHR14136:SF17">
    <property type="entry name" value="BTB_POZ DOMAIN-CONTAINING PROTEIN KCTD9"/>
    <property type="match status" value="1"/>
</dbReference>
<name>A0AAE3KMN1_9CYAN</name>
<dbReference type="AlphaFoldDB" id="A0AAE3KMN1"/>
<dbReference type="Proteomes" id="UP001204953">
    <property type="component" value="Unassembled WGS sequence"/>
</dbReference>
<dbReference type="Gene3D" id="2.160.20.80">
    <property type="entry name" value="E3 ubiquitin-protein ligase SopA"/>
    <property type="match status" value="1"/>
</dbReference>
<feature type="transmembrane region" description="Helical" evidence="1">
    <location>
        <begin position="183"/>
        <end position="206"/>
    </location>
</feature>
<organism evidence="2 3">
    <name type="scientific">Limnofasciculus baicalensis BBK-W-15</name>
    <dbReference type="NCBI Taxonomy" id="2699891"/>
    <lineage>
        <taxon>Bacteria</taxon>
        <taxon>Bacillati</taxon>
        <taxon>Cyanobacteriota</taxon>
        <taxon>Cyanophyceae</taxon>
        <taxon>Coleofasciculales</taxon>
        <taxon>Coleofasciculaceae</taxon>
        <taxon>Limnofasciculus</taxon>
        <taxon>Limnofasciculus baicalensis</taxon>
    </lineage>
</organism>
<sequence length="271" mass="29020">MSNYPQHNFADRDLRNRSFQGQILNGADFSGADIRGCNFSNAQLVGANFERVKTGLSRRQLISILLAIAIVFLGLGDVVGRVIFNAQGEVPSSRYWSFVILLCTVLMVAGLAAGITAICGKTSALGRVAIAVSSILSGAIVGFFYLGVLSNNNPIAALAGMLAGGSLMYFVNSQWHSQLAKIAIAAAAAITAYGATFVLSATASSFLSVEIIFPWGVVFTFLSLVYFWLAILSFFHVVLQVQQAVGTSFKRANLTDAIFTKAELRNTDIDR</sequence>
<evidence type="ECO:0000313" key="3">
    <source>
        <dbReference type="Proteomes" id="UP001204953"/>
    </source>
</evidence>
<dbReference type="InterPro" id="IPR001646">
    <property type="entry name" value="5peptide_repeat"/>
</dbReference>
<proteinExistence type="predicted"/>
<feature type="transmembrane region" description="Helical" evidence="1">
    <location>
        <begin position="212"/>
        <end position="239"/>
    </location>
</feature>
<keyword evidence="3" id="KW-1185">Reference proteome</keyword>
<evidence type="ECO:0000313" key="2">
    <source>
        <dbReference type="EMBL" id="MCP2729404.1"/>
    </source>
</evidence>
<keyword evidence="1" id="KW-0812">Transmembrane</keyword>
<evidence type="ECO:0000256" key="1">
    <source>
        <dbReference type="SAM" id="Phobius"/>
    </source>
</evidence>
<feature type="transmembrane region" description="Helical" evidence="1">
    <location>
        <begin position="128"/>
        <end position="148"/>
    </location>
</feature>
<feature type="transmembrane region" description="Helical" evidence="1">
    <location>
        <begin position="154"/>
        <end position="171"/>
    </location>
</feature>
<dbReference type="EMBL" id="JAMZMM010000113">
    <property type="protein sequence ID" value="MCP2729404.1"/>
    <property type="molecule type" value="Genomic_DNA"/>
</dbReference>
<keyword evidence="1" id="KW-1133">Transmembrane helix</keyword>
<dbReference type="PANTHER" id="PTHR14136">
    <property type="entry name" value="BTB_POZ DOMAIN-CONTAINING PROTEIN KCTD9"/>
    <property type="match status" value="1"/>
</dbReference>
<comment type="caution">
    <text evidence="2">The sequence shown here is derived from an EMBL/GenBank/DDBJ whole genome shotgun (WGS) entry which is preliminary data.</text>
</comment>
<dbReference type="InterPro" id="IPR051082">
    <property type="entry name" value="Pentapeptide-BTB/POZ_domain"/>
</dbReference>
<gene>
    <name evidence="2" type="ORF">NJ959_13170</name>
</gene>
<dbReference type="SUPFAM" id="SSF141571">
    <property type="entry name" value="Pentapeptide repeat-like"/>
    <property type="match status" value="1"/>
</dbReference>
<feature type="transmembrane region" description="Helical" evidence="1">
    <location>
        <begin position="95"/>
        <end position="116"/>
    </location>
</feature>
<accession>A0AAE3KMN1</accession>
<keyword evidence="1" id="KW-0472">Membrane</keyword>
<protein>
    <submittedName>
        <fullName evidence="2">Pentapeptide repeat-containing protein</fullName>
    </submittedName>
</protein>
<feature type="transmembrane region" description="Helical" evidence="1">
    <location>
        <begin position="61"/>
        <end position="83"/>
    </location>
</feature>
<dbReference type="RefSeq" id="WP_254012189.1">
    <property type="nucleotide sequence ID" value="NZ_JAMZMM010000113.1"/>
</dbReference>
<reference evidence="2" key="1">
    <citation type="submission" date="2022-06" db="EMBL/GenBank/DDBJ databases">
        <title>New cyanobacteria of genus Symplocastrum in benthos of Lake Baikal.</title>
        <authorList>
            <person name="Sorokovikova E."/>
            <person name="Tikhonova I."/>
            <person name="Krasnopeev A."/>
            <person name="Evseev P."/>
            <person name="Gladkikh A."/>
            <person name="Belykh O."/>
        </authorList>
    </citation>
    <scope>NUCLEOTIDE SEQUENCE</scope>
    <source>
        <strain evidence="2">BBK-W-15</strain>
    </source>
</reference>
<dbReference type="Pfam" id="PF00805">
    <property type="entry name" value="Pentapeptide"/>
    <property type="match status" value="2"/>
</dbReference>